<sequence>MTAIKALPHAKSPGVNGFTNVYYKTFADTLAPHLLKVYHQATATGFLPLLLATIITIPKPDKKPPQWVAIEGSLLKPYALANLMWLPKNHLPPLPQPSNLVTLRFKIWDKHRSTISSQTTLSPATPIVALPYCIPTFHAKPWLDKNLTHTYHILQKGDLLDFSRLRDTHGLPQTSQFSHMQLRSFLHKPTYAVAKTDSEKGQITVWEHSAMEYLVPRH</sequence>
<keyword evidence="2" id="KW-1185">Reference proteome</keyword>
<accession>A0AAD1WUP0</accession>
<proteinExistence type="predicted"/>
<dbReference type="Proteomes" id="UP001295444">
    <property type="component" value="Chromosome 11"/>
</dbReference>
<reference evidence="1" key="1">
    <citation type="submission" date="2022-03" db="EMBL/GenBank/DDBJ databases">
        <authorList>
            <person name="Alioto T."/>
            <person name="Alioto T."/>
            <person name="Gomez Garrido J."/>
        </authorList>
    </citation>
    <scope>NUCLEOTIDE SEQUENCE</scope>
</reference>
<evidence type="ECO:0000313" key="2">
    <source>
        <dbReference type="Proteomes" id="UP001295444"/>
    </source>
</evidence>
<dbReference type="AlphaFoldDB" id="A0AAD1WUP0"/>
<gene>
    <name evidence="1" type="ORF">PECUL_23A050270</name>
</gene>
<name>A0AAD1WUP0_PELCU</name>
<evidence type="ECO:0008006" key="3">
    <source>
        <dbReference type="Google" id="ProtNLM"/>
    </source>
</evidence>
<organism evidence="1 2">
    <name type="scientific">Pelobates cultripes</name>
    <name type="common">Western spadefoot toad</name>
    <dbReference type="NCBI Taxonomy" id="61616"/>
    <lineage>
        <taxon>Eukaryota</taxon>
        <taxon>Metazoa</taxon>
        <taxon>Chordata</taxon>
        <taxon>Craniata</taxon>
        <taxon>Vertebrata</taxon>
        <taxon>Euteleostomi</taxon>
        <taxon>Amphibia</taxon>
        <taxon>Batrachia</taxon>
        <taxon>Anura</taxon>
        <taxon>Pelobatoidea</taxon>
        <taxon>Pelobatidae</taxon>
        <taxon>Pelobates</taxon>
    </lineage>
</organism>
<dbReference type="EMBL" id="OW240922">
    <property type="protein sequence ID" value="CAH2323033.1"/>
    <property type="molecule type" value="Genomic_DNA"/>
</dbReference>
<protein>
    <recommendedName>
        <fullName evidence="3">Reverse transcriptase</fullName>
    </recommendedName>
</protein>
<evidence type="ECO:0000313" key="1">
    <source>
        <dbReference type="EMBL" id="CAH2323033.1"/>
    </source>
</evidence>